<evidence type="ECO:0000313" key="2">
    <source>
        <dbReference type="EMBL" id="GEN63639.1"/>
    </source>
</evidence>
<dbReference type="EMBL" id="BJYG01000023">
    <property type="protein sequence ID" value="GEN63639.1"/>
    <property type="molecule type" value="Genomic_DNA"/>
</dbReference>
<evidence type="ECO:0000313" key="3">
    <source>
        <dbReference type="Proteomes" id="UP000321746"/>
    </source>
</evidence>
<dbReference type="Proteomes" id="UP000321746">
    <property type="component" value="Unassembled WGS sequence"/>
</dbReference>
<dbReference type="RefSeq" id="WP_146888560.1">
    <property type="nucleotide sequence ID" value="NZ_BJYG01000023.1"/>
</dbReference>
<dbReference type="Pfam" id="PF03466">
    <property type="entry name" value="LysR_substrate"/>
    <property type="match status" value="1"/>
</dbReference>
<dbReference type="AlphaFoldDB" id="A0A511XL23"/>
<dbReference type="InterPro" id="IPR005119">
    <property type="entry name" value="LysR_subst-bd"/>
</dbReference>
<protein>
    <recommendedName>
        <fullName evidence="1">LysR substrate-binding domain-containing protein</fullName>
    </recommendedName>
</protein>
<comment type="caution">
    <text evidence="2">The sequence shown here is derived from an EMBL/GenBank/DDBJ whole genome shotgun (WGS) entry which is preliminary data.</text>
</comment>
<organism evidence="2 3">
    <name type="scientific">Acetobacter oeni</name>
    <dbReference type="NCBI Taxonomy" id="304077"/>
    <lineage>
        <taxon>Bacteria</taxon>
        <taxon>Pseudomonadati</taxon>
        <taxon>Pseudomonadota</taxon>
        <taxon>Alphaproteobacteria</taxon>
        <taxon>Acetobacterales</taxon>
        <taxon>Acetobacteraceae</taxon>
        <taxon>Acetobacter</taxon>
    </lineage>
</organism>
<evidence type="ECO:0000259" key="1">
    <source>
        <dbReference type="Pfam" id="PF03466"/>
    </source>
</evidence>
<sequence>MFFRDLKGFSGETTGVSPSYREVRRLILAGFGIGCIPEHIARKDEERRLFRRLPPDEGVAEANIHFLWNLQARYSRAEEIFISMMKETLSSGE</sequence>
<dbReference type="SUPFAM" id="SSF53850">
    <property type="entry name" value="Periplasmic binding protein-like II"/>
    <property type="match status" value="1"/>
</dbReference>
<feature type="domain" description="LysR substrate-binding" evidence="1">
    <location>
        <begin position="8"/>
        <end position="89"/>
    </location>
</feature>
<accession>A0A511XL23</accession>
<name>A0A511XL23_9PROT</name>
<keyword evidence="3" id="KW-1185">Reference proteome</keyword>
<dbReference type="OrthoDB" id="7506954at2"/>
<reference evidence="2 3" key="1">
    <citation type="submission" date="2019-07" db="EMBL/GenBank/DDBJ databases">
        <title>Whole genome shotgun sequence of Acetobacter oeni NBRC 105207.</title>
        <authorList>
            <person name="Hosoyama A."/>
            <person name="Uohara A."/>
            <person name="Ohji S."/>
            <person name="Ichikawa N."/>
        </authorList>
    </citation>
    <scope>NUCLEOTIDE SEQUENCE [LARGE SCALE GENOMIC DNA]</scope>
    <source>
        <strain evidence="2 3">NBRC 105207</strain>
    </source>
</reference>
<proteinExistence type="predicted"/>
<gene>
    <name evidence="2" type="ORF">AOE01nite_18630</name>
</gene>